<protein>
    <submittedName>
        <fullName evidence="2">570_t:CDS:1</fullName>
    </submittedName>
</protein>
<feature type="domain" description="NADP-dependent oxidoreductase" evidence="1">
    <location>
        <begin position="47"/>
        <end position="301"/>
    </location>
</feature>
<dbReference type="InterPro" id="IPR023210">
    <property type="entry name" value="NADP_OxRdtase_dom"/>
</dbReference>
<dbReference type="Gene3D" id="3.20.20.100">
    <property type="entry name" value="NADP-dependent oxidoreductase domain"/>
    <property type="match status" value="1"/>
</dbReference>
<dbReference type="GO" id="GO:0016491">
    <property type="term" value="F:oxidoreductase activity"/>
    <property type="evidence" value="ECO:0007669"/>
    <property type="project" value="InterPro"/>
</dbReference>
<dbReference type="PANTHER" id="PTHR42686">
    <property type="entry name" value="GH17980P-RELATED"/>
    <property type="match status" value="1"/>
</dbReference>
<dbReference type="CDD" id="cd19099">
    <property type="entry name" value="AKR_unchar"/>
    <property type="match status" value="1"/>
</dbReference>
<evidence type="ECO:0000313" key="2">
    <source>
        <dbReference type="EMBL" id="CAG8490342.1"/>
    </source>
</evidence>
<evidence type="ECO:0000259" key="1">
    <source>
        <dbReference type="Pfam" id="PF00248"/>
    </source>
</evidence>
<dbReference type="PANTHER" id="PTHR42686:SF1">
    <property type="entry name" value="GH17980P-RELATED"/>
    <property type="match status" value="1"/>
</dbReference>
<keyword evidence="3" id="KW-1185">Reference proteome</keyword>
<dbReference type="InterPro" id="IPR020471">
    <property type="entry name" value="AKR"/>
</dbReference>
<accession>A0A9N8WQN0</accession>
<sequence length="501" mass="56809">MSCLLLSNFVFKSHHLFQVTRQYSSFFARHSDIPTSTIVKTGQTVSRLGFGGYRINRHNPHHKEALISAIKQGINVIDTATTFEGGESEKLIGLAVKEAESLGICRWSDLVVITKAGYIHPTQWGSPNSKAIHNHCIHPDFIQNEITESLRRLQTDRIDIFMLNNPERMLLNPNKTYSMNRLYNEIVETCTYLDEECAKGRIGGYGICSNLMALPSSNDNISFPSILSKLSPQSRQNFVAIETPFNIFEREAIWNDGGEKTLAELAELNEVFLFTNRPFHTIAGGTIRTLVTSSGEVEPEQVFAKLERNFEKLSQLETELNEQFPVETSLQSKFVWAQVLSENLSRLSKNHFATKHYLEKDIKPAIERDLAALADYASVEVFDEEKIRLKTWIDDYRTEAKDLIYNIIDYARIDLLLKNQDLDAVLSLICPSLISETDHFHSPLSAKALRIILANSRVGCALVGMRRVEYVNDAVTVLKLSIDDEMTVERLDDIYQCPALQ</sequence>
<name>A0A9N8WQN0_9GLOM</name>
<reference evidence="2" key="1">
    <citation type="submission" date="2021-06" db="EMBL/GenBank/DDBJ databases">
        <authorList>
            <person name="Kallberg Y."/>
            <person name="Tangrot J."/>
            <person name="Rosling A."/>
        </authorList>
    </citation>
    <scope>NUCLEOTIDE SEQUENCE</scope>
    <source>
        <strain evidence="2">IA702</strain>
    </source>
</reference>
<dbReference type="GO" id="GO:0005829">
    <property type="term" value="C:cytosol"/>
    <property type="evidence" value="ECO:0007669"/>
    <property type="project" value="TreeGrafter"/>
</dbReference>
<dbReference type="OrthoDB" id="48988at2759"/>
<dbReference type="Proteomes" id="UP000789572">
    <property type="component" value="Unassembled WGS sequence"/>
</dbReference>
<dbReference type="Pfam" id="PF00248">
    <property type="entry name" value="Aldo_ket_red"/>
    <property type="match status" value="1"/>
</dbReference>
<evidence type="ECO:0000313" key="3">
    <source>
        <dbReference type="Proteomes" id="UP000789572"/>
    </source>
</evidence>
<dbReference type="AlphaFoldDB" id="A0A9N8WQN0"/>
<proteinExistence type="predicted"/>
<dbReference type="EMBL" id="CAJVPJ010000172">
    <property type="protein sequence ID" value="CAG8490342.1"/>
    <property type="molecule type" value="Genomic_DNA"/>
</dbReference>
<organism evidence="2 3">
    <name type="scientific">Paraglomus occultum</name>
    <dbReference type="NCBI Taxonomy" id="144539"/>
    <lineage>
        <taxon>Eukaryota</taxon>
        <taxon>Fungi</taxon>
        <taxon>Fungi incertae sedis</taxon>
        <taxon>Mucoromycota</taxon>
        <taxon>Glomeromycotina</taxon>
        <taxon>Glomeromycetes</taxon>
        <taxon>Paraglomerales</taxon>
        <taxon>Paraglomeraceae</taxon>
        <taxon>Paraglomus</taxon>
    </lineage>
</organism>
<dbReference type="SUPFAM" id="SSF51430">
    <property type="entry name" value="NAD(P)-linked oxidoreductase"/>
    <property type="match status" value="1"/>
</dbReference>
<dbReference type="InterPro" id="IPR036812">
    <property type="entry name" value="NAD(P)_OxRdtase_dom_sf"/>
</dbReference>
<gene>
    <name evidence="2" type="ORF">POCULU_LOCUS2034</name>
</gene>
<comment type="caution">
    <text evidence="2">The sequence shown here is derived from an EMBL/GenBank/DDBJ whole genome shotgun (WGS) entry which is preliminary data.</text>
</comment>